<name>A0A4Y9ELD9_9SPHN</name>
<evidence type="ECO:0000256" key="1">
    <source>
        <dbReference type="ARBA" id="ARBA00004389"/>
    </source>
</evidence>
<dbReference type="AlphaFoldDB" id="A0A4Y9ELD9"/>
<keyword evidence="7" id="KW-1185">Reference proteome</keyword>
<evidence type="ECO:0000313" key="6">
    <source>
        <dbReference type="EMBL" id="TFU02896.1"/>
    </source>
</evidence>
<sequence>MTQPGNANVPAQKPVRLLAIASGGGHWVQLLRLRPAWEGCAVSYASVHASSADDVPGCPYYDFTDASRRSLWRFPLVALQMLWLLLRVRPQVIVTTGAMPPLIALVLGRLFGARTLWVDSIANSERLSGSGDIARRFAHQVITQWPDLAHGNDPAYWGSVL</sequence>
<dbReference type="EMBL" id="SIHO01000002">
    <property type="protein sequence ID" value="TFU02896.1"/>
    <property type="molecule type" value="Genomic_DNA"/>
</dbReference>
<dbReference type="PANTHER" id="PTHR12154">
    <property type="entry name" value="GLYCOSYL TRANSFERASE-RELATED"/>
    <property type="match status" value="1"/>
</dbReference>
<keyword evidence="3" id="KW-0256">Endoplasmic reticulum</keyword>
<keyword evidence="5" id="KW-0472">Membrane</keyword>
<protein>
    <submittedName>
        <fullName evidence="6">UDP-N-acetylglucosamine--LPS N-acetylglucosamine transferase</fullName>
    </submittedName>
</protein>
<dbReference type="PANTHER" id="PTHR12154:SF4">
    <property type="entry name" value="UDP-N-ACETYLGLUCOSAMINE TRANSFERASE SUBUNIT ALG14 HOMOLOG"/>
    <property type="match status" value="1"/>
</dbReference>
<keyword evidence="6" id="KW-0808">Transferase</keyword>
<accession>A0A4Y9ELD9</accession>
<dbReference type="SUPFAM" id="SSF53756">
    <property type="entry name" value="UDP-Glycosyltransferase/glycogen phosphorylase"/>
    <property type="match status" value="1"/>
</dbReference>
<reference evidence="6 7" key="1">
    <citation type="submission" date="2019-02" db="EMBL/GenBank/DDBJ databases">
        <title>Polymorphobacter sp. isolated from the lake at the Tibet of China.</title>
        <authorList>
            <person name="Li A."/>
        </authorList>
    </citation>
    <scope>NUCLEOTIDE SEQUENCE [LARGE SCALE GENOMIC DNA]</scope>
    <source>
        <strain evidence="6 7">DJ1R-1</strain>
    </source>
</reference>
<dbReference type="InterPro" id="IPR013969">
    <property type="entry name" value="Oligosacch_biosynth_Alg14"/>
</dbReference>
<dbReference type="GO" id="GO:0006488">
    <property type="term" value="P:dolichol-linked oligosaccharide biosynthetic process"/>
    <property type="evidence" value="ECO:0007669"/>
    <property type="project" value="InterPro"/>
</dbReference>
<dbReference type="Proteomes" id="UP000297737">
    <property type="component" value="Unassembled WGS sequence"/>
</dbReference>
<evidence type="ECO:0000313" key="7">
    <source>
        <dbReference type="Proteomes" id="UP000297737"/>
    </source>
</evidence>
<comment type="caution">
    <text evidence="6">The sequence shown here is derived from an EMBL/GenBank/DDBJ whole genome shotgun (WGS) entry which is preliminary data.</text>
</comment>
<organism evidence="6 7">
    <name type="scientific">Glacieibacterium arshaanense</name>
    <dbReference type="NCBI Taxonomy" id="2511025"/>
    <lineage>
        <taxon>Bacteria</taxon>
        <taxon>Pseudomonadati</taxon>
        <taxon>Pseudomonadota</taxon>
        <taxon>Alphaproteobacteria</taxon>
        <taxon>Sphingomonadales</taxon>
        <taxon>Sphingosinicellaceae</taxon>
        <taxon>Glacieibacterium</taxon>
    </lineage>
</organism>
<evidence type="ECO:0000256" key="5">
    <source>
        <dbReference type="ARBA" id="ARBA00023136"/>
    </source>
</evidence>
<dbReference type="GO" id="GO:0004577">
    <property type="term" value="F:N-acetylglucosaminyldiphosphodolichol N-acetylglucosaminyltransferase activity"/>
    <property type="evidence" value="ECO:0007669"/>
    <property type="project" value="TreeGrafter"/>
</dbReference>
<evidence type="ECO:0000256" key="2">
    <source>
        <dbReference type="ARBA" id="ARBA00022692"/>
    </source>
</evidence>
<dbReference type="Gene3D" id="3.40.50.2000">
    <property type="entry name" value="Glycogen Phosphorylase B"/>
    <property type="match status" value="1"/>
</dbReference>
<proteinExistence type="predicted"/>
<evidence type="ECO:0000256" key="3">
    <source>
        <dbReference type="ARBA" id="ARBA00022824"/>
    </source>
</evidence>
<dbReference type="Pfam" id="PF08660">
    <property type="entry name" value="Alg14"/>
    <property type="match status" value="1"/>
</dbReference>
<gene>
    <name evidence="6" type="ORF">EUV02_06710</name>
</gene>
<comment type="subcellular location">
    <subcellularLocation>
        <location evidence="1">Endoplasmic reticulum membrane</location>
        <topology evidence="1">Single-pass membrane protein</topology>
    </subcellularLocation>
</comment>
<keyword evidence="4" id="KW-1133">Transmembrane helix</keyword>
<evidence type="ECO:0000256" key="4">
    <source>
        <dbReference type="ARBA" id="ARBA00022989"/>
    </source>
</evidence>
<keyword evidence="2" id="KW-0812">Transmembrane</keyword>
<dbReference type="OrthoDB" id="555447at2"/>
<dbReference type="RefSeq" id="WP_135245490.1">
    <property type="nucleotide sequence ID" value="NZ_SIHO01000002.1"/>
</dbReference>